<dbReference type="PANTHER" id="PTHR10264">
    <property type="entry name" value="BAND 7 PROTEIN-RELATED"/>
    <property type="match status" value="1"/>
</dbReference>
<evidence type="ECO:0000256" key="2">
    <source>
        <dbReference type="SAM" id="MobiDB-lite"/>
    </source>
</evidence>
<organism evidence="5 6">
    <name type="scientific">Actinomadura keratinilytica</name>
    <dbReference type="NCBI Taxonomy" id="547461"/>
    <lineage>
        <taxon>Bacteria</taxon>
        <taxon>Bacillati</taxon>
        <taxon>Actinomycetota</taxon>
        <taxon>Actinomycetes</taxon>
        <taxon>Streptosporangiales</taxon>
        <taxon>Thermomonosporaceae</taxon>
        <taxon>Actinomadura</taxon>
    </lineage>
</organism>
<accession>A0ABP7YGX4</accession>
<dbReference type="InterPro" id="IPR036013">
    <property type="entry name" value="Band_7/SPFH_dom_sf"/>
</dbReference>
<gene>
    <name evidence="5" type="ORF">GCM10022416_18420</name>
</gene>
<evidence type="ECO:0000256" key="1">
    <source>
        <dbReference type="ARBA" id="ARBA00008164"/>
    </source>
</evidence>
<keyword evidence="3" id="KW-1133">Transmembrane helix</keyword>
<evidence type="ECO:0000259" key="4">
    <source>
        <dbReference type="SMART" id="SM00244"/>
    </source>
</evidence>
<comment type="caution">
    <text evidence="5">The sequence shown here is derived from an EMBL/GenBank/DDBJ whole genome shotgun (WGS) entry which is preliminary data.</text>
</comment>
<keyword evidence="3" id="KW-0812">Transmembrane</keyword>
<feature type="compositionally biased region" description="Gly residues" evidence="2">
    <location>
        <begin position="1"/>
        <end position="11"/>
    </location>
</feature>
<evidence type="ECO:0000313" key="5">
    <source>
        <dbReference type="EMBL" id="GAA4135615.1"/>
    </source>
</evidence>
<feature type="domain" description="Band 7" evidence="4">
    <location>
        <begin position="48"/>
        <end position="213"/>
    </location>
</feature>
<dbReference type="Gene3D" id="3.30.479.30">
    <property type="entry name" value="Band 7 domain"/>
    <property type="match status" value="1"/>
</dbReference>
<feature type="transmembrane region" description="Helical" evidence="3">
    <location>
        <begin position="32"/>
        <end position="53"/>
    </location>
</feature>
<dbReference type="InterPro" id="IPR001107">
    <property type="entry name" value="Band_7"/>
</dbReference>
<keyword evidence="3" id="KW-0472">Membrane</keyword>
<proteinExistence type="inferred from homology"/>
<dbReference type="SMART" id="SM00244">
    <property type="entry name" value="PHB"/>
    <property type="match status" value="1"/>
</dbReference>
<sequence>MTGGLAAGGAAVGRQAAQPPSDPFGAGPPPAVVLIVAALAVAVIAVAALVRVVPGHQRLVVWRLGGAPRVRGPGLVRVLPGIDRWERVWLRMAPLEMWTQALTRDGVLLRLKIIAVVSVVDPDRYAARAAESPGAAGAATGVIVESRVRRYIAERDLTRLTGTITADGGSAVRGPDDAAHRWELAQWGLAVSLIQIVQADVPLHSLHHWATRAASAAGGPDRA</sequence>
<dbReference type="PANTHER" id="PTHR10264:SF19">
    <property type="entry name" value="AT06885P-RELATED"/>
    <property type="match status" value="1"/>
</dbReference>
<dbReference type="RefSeq" id="WP_345019404.1">
    <property type="nucleotide sequence ID" value="NZ_BAABDO010000018.1"/>
</dbReference>
<evidence type="ECO:0000256" key="3">
    <source>
        <dbReference type="SAM" id="Phobius"/>
    </source>
</evidence>
<dbReference type="EMBL" id="BAABDO010000018">
    <property type="protein sequence ID" value="GAA4135615.1"/>
    <property type="molecule type" value="Genomic_DNA"/>
</dbReference>
<dbReference type="InterPro" id="IPR043202">
    <property type="entry name" value="Band-7_stomatin-like"/>
</dbReference>
<evidence type="ECO:0000313" key="6">
    <source>
        <dbReference type="Proteomes" id="UP001500266"/>
    </source>
</evidence>
<keyword evidence="6" id="KW-1185">Reference proteome</keyword>
<feature type="region of interest" description="Disordered" evidence="2">
    <location>
        <begin position="1"/>
        <end position="22"/>
    </location>
</feature>
<dbReference type="SUPFAM" id="SSF117892">
    <property type="entry name" value="Band 7/SPFH domain"/>
    <property type="match status" value="1"/>
</dbReference>
<dbReference type="Pfam" id="PF01145">
    <property type="entry name" value="Band_7"/>
    <property type="match status" value="1"/>
</dbReference>
<comment type="similarity">
    <text evidence="1">Belongs to the band 7/mec-2 family.</text>
</comment>
<reference evidence="6" key="1">
    <citation type="journal article" date="2019" name="Int. J. Syst. Evol. Microbiol.">
        <title>The Global Catalogue of Microorganisms (GCM) 10K type strain sequencing project: providing services to taxonomists for standard genome sequencing and annotation.</title>
        <authorList>
            <consortium name="The Broad Institute Genomics Platform"/>
            <consortium name="The Broad Institute Genome Sequencing Center for Infectious Disease"/>
            <person name="Wu L."/>
            <person name="Ma J."/>
        </authorList>
    </citation>
    <scope>NUCLEOTIDE SEQUENCE [LARGE SCALE GENOMIC DNA]</scope>
    <source>
        <strain evidence="6">JCM 17316</strain>
    </source>
</reference>
<protein>
    <recommendedName>
        <fullName evidence="4">Band 7 domain-containing protein</fullName>
    </recommendedName>
</protein>
<name>A0ABP7YGX4_9ACTN</name>
<dbReference type="Proteomes" id="UP001500266">
    <property type="component" value="Unassembled WGS sequence"/>
</dbReference>